<keyword evidence="6 13" id="KW-0812">Transmembrane</keyword>
<evidence type="ECO:0000256" key="4">
    <source>
        <dbReference type="ARBA" id="ARBA00022475"/>
    </source>
</evidence>
<protein>
    <submittedName>
        <fullName evidence="14">Site-2 protease family protein</fullName>
    </submittedName>
</protein>
<evidence type="ECO:0000256" key="3">
    <source>
        <dbReference type="ARBA" id="ARBA00007931"/>
    </source>
</evidence>
<dbReference type="AlphaFoldDB" id="A0AAU8DLE3"/>
<evidence type="ECO:0000256" key="13">
    <source>
        <dbReference type="SAM" id="Phobius"/>
    </source>
</evidence>
<dbReference type="CDD" id="cd06158">
    <property type="entry name" value="S2P-M50_like_1"/>
    <property type="match status" value="1"/>
</dbReference>
<evidence type="ECO:0000256" key="9">
    <source>
        <dbReference type="ARBA" id="ARBA00022833"/>
    </source>
</evidence>
<dbReference type="InterPro" id="IPR044537">
    <property type="entry name" value="Rip2-like"/>
</dbReference>
<evidence type="ECO:0000256" key="11">
    <source>
        <dbReference type="ARBA" id="ARBA00023049"/>
    </source>
</evidence>
<sequence length="250" mass="26355">MGSVSRRASDLWVFPVIVLVTAAAAAFCAGASTGAAAGPWIFVTVFGGWVITLCLHEFAHAVVSLAGGDTSVRERGYLWLNPVRYSDATTSLVIPLVLLAVGGIPLPGGAVVVEPYRLRRRWWASLVSAAGPVTNLLLGIALVLVAVRLDSFLGTALAFLGLLQFVAGVLNLLPVPGFDGFGILTPYLSGAFLQKIRPLQPWLPLAVFAILFSVPGAGSALFDIGRWLTDAFGGSSFQANIGGSLFRFWQ</sequence>
<reference evidence="14" key="1">
    <citation type="submission" date="2024-05" db="EMBL/GenBank/DDBJ databases">
        <authorList>
            <person name="Cai S.Y."/>
            <person name="Jin L.M."/>
            <person name="Li H.R."/>
        </authorList>
    </citation>
    <scope>NUCLEOTIDE SEQUENCE</scope>
    <source>
        <strain evidence="14">A5-74</strain>
    </source>
</reference>
<keyword evidence="12 13" id="KW-0472">Membrane</keyword>
<gene>
    <name evidence="14" type="ORF">ABLG96_15220</name>
</gene>
<keyword evidence="8" id="KW-0378">Hydrolase</keyword>
<feature type="transmembrane region" description="Helical" evidence="13">
    <location>
        <begin position="12"/>
        <end position="34"/>
    </location>
</feature>
<keyword evidence="4" id="KW-1003">Cell membrane</keyword>
<comment type="similarity">
    <text evidence="3">Belongs to the peptidase M50B family.</text>
</comment>
<dbReference type="RefSeq" id="WP_353648191.1">
    <property type="nucleotide sequence ID" value="NZ_CP159218.1"/>
</dbReference>
<dbReference type="GO" id="GO:0005886">
    <property type="term" value="C:plasma membrane"/>
    <property type="evidence" value="ECO:0007669"/>
    <property type="project" value="UniProtKB-SubCell"/>
</dbReference>
<dbReference type="InterPro" id="IPR052348">
    <property type="entry name" value="Metallopeptidase_M50B"/>
</dbReference>
<name>A0AAU8DLE3_9ACTN</name>
<comment type="subcellular location">
    <subcellularLocation>
        <location evidence="2">Cell membrane</location>
        <topology evidence="2">Multi-pass membrane protein</topology>
    </subcellularLocation>
</comment>
<evidence type="ECO:0000256" key="8">
    <source>
        <dbReference type="ARBA" id="ARBA00022801"/>
    </source>
</evidence>
<feature type="transmembrane region" description="Helical" evidence="13">
    <location>
        <begin position="40"/>
        <end position="67"/>
    </location>
</feature>
<organism evidence="14">
    <name type="scientific">Nakamurella sp. A5-74</name>
    <dbReference type="NCBI Taxonomy" id="3158264"/>
    <lineage>
        <taxon>Bacteria</taxon>
        <taxon>Bacillati</taxon>
        <taxon>Actinomycetota</taxon>
        <taxon>Actinomycetes</taxon>
        <taxon>Nakamurellales</taxon>
        <taxon>Nakamurellaceae</taxon>
        <taxon>Nakamurella</taxon>
    </lineage>
</organism>
<evidence type="ECO:0000256" key="12">
    <source>
        <dbReference type="ARBA" id="ARBA00023136"/>
    </source>
</evidence>
<evidence type="ECO:0000256" key="2">
    <source>
        <dbReference type="ARBA" id="ARBA00004651"/>
    </source>
</evidence>
<evidence type="ECO:0000313" key="14">
    <source>
        <dbReference type="EMBL" id="XCG62576.1"/>
    </source>
</evidence>
<evidence type="ECO:0000256" key="6">
    <source>
        <dbReference type="ARBA" id="ARBA00022692"/>
    </source>
</evidence>
<comment type="cofactor">
    <cofactor evidence="1">
        <name>Zn(2+)</name>
        <dbReference type="ChEBI" id="CHEBI:29105"/>
    </cofactor>
</comment>
<keyword evidence="10 13" id="KW-1133">Transmembrane helix</keyword>
<feature type="transmembrane region" description="Helical" evidence="13">
    <location>
        <begin position="88"/>
        <end position="110"/>
    </location>
</feature>
<dbReference type="PANTHER" id="PTHR35864:SF1">
    <property type="entry name" value="ZINC METALLOPROTEASE YWHC-RELATED"/>
    <property type="match status" value="1"/>
</dbReference>
<feature type="transmembrane region" description="Helical" evidence="13">
    <location>
        <begin position="122"/>
        <end position="145"/>
    </location>
</feature>
<feature type="transmembrane region" description="Helical" evidence="13">
    <location>
        <begin position="202"/>
        <end position="222"/>
    </location>
</feature>
<dbReference type="GO" id="GO:0046872">
    <property type="term" value="F:metal ion binding"/>
    <property type="evidence" value="ECO:0007669"/>
    <property type="project" value="UniProtKB-KW"/>
</dbReference>
<keyword evidence="7" id="KW-0479">Metal-binding</keyword>
<evidence type="ECO:0000256" key="10">
    <source>
        <dbReference type="ARBA" id="ARBA00022989"/>
    </source>
</evidence>
<dbReference type="EMBL" id="CP159218">
    <property type="protein sequence ID" value="XCG62576.1"/>
    <property type="molecule type" value="Genomic_DNA"/>
</dbReference>
<evidence type="ECO:0000256" key="5">
    <source>
        <dbReference type="ARBA" id="ARBA00022670"/>
    </source>
</evidence>
<dbReference type="GO" id="GO:0006508">
    <property type="term" value="P:proteolysis"/>
    <property type="evidence" value="ECO:0007669"/>
    <property type="project" value="UniProtKB-KW"/>
</dbReference>
<dbReference type="PANTHER" id="PTHR35864">
    <property type="entry name" value="ZINC METALLOPROTEASE MJ0611-RELATED"/>
    <property type="match status" value="1"/>
</dbReference>
<keyword evidence="9" id="KW-0862">Zinc</keyword>
<feature type="transmembrane region" description="Helical" evidence="13">
    <location>
        <begin position="152"/>
        <end position="173"/>
    </location>
</feature>
<keyword evidence="5 14" id="KW-0645">Protease</keyword>
<evidence type="ECO:0000256" key="1">
    <source>
        <dbReference type="ARBA" id="ARBA00001947"/>
    </source>
</evidence>
<accession>A0AAU8DLE3</accession>
<keyword evidence="11" id="KW-0482">Metalloprotease</keyword>
<proteinExistence type="inferred from homology"/>
<evidence type="ECO:0000256" key="7">
    <source>
        <dbReference type="ARBA" id="ARBA00022723"/>
    </source>
</evidence>
<dbReference type="GO" id="GO:0008237">
    <property type="term" value="F:metallopeptidase activity"/>
    <property type="evidence" value="ECO:0007669"/>
    <property type="project" value="UniProtKB-KW"/>
</dbReference>